<dbReference type="EMBL" id="SJDU01000374">
    <property type="protein sequence ID" value="TKZ30115.1"/>
    <property type="molecule type" value="Genomic_DNA"/>
</dbReference>
<reference evidence="2 3" key="1">
    <citation type="journal article" date="2019" name="Anaerobe">
        <title>Brachyspira catarrhinii sp. nov., an anaerobic intestinal spirochaete isolated from vervet monkeys may have been misidentified as Brachyspira aalborgi in previous studies.</title>
        <authorList>
            <person name="Phillips N.D."/>
            <person name="La T."/>
            <person name="Hampson D.J."/>
        </authorList>
    </citation>
    <scope>NUCLEOTIDE SEQUENCE [LARGE SCALE GENOMIC DNA]</scope>
    <source>
        <strain evidence="2 3">Z12</strain>
    </source>
</reference>
<dbReference type="Proteomes" id="UP000310168">
    <property type="component" value="Unassembled WGS sequence"/>
</dbReference>
<keyword evidence="1" id="KW-0175">Coiled coil</keyword>
<organism evidence="2 3">
    <name type="scientific">Brachyspira catarrhinii</name>
    <dbReference type="NCBI Taxonomy" id="2528966"/>
    <lineage>
        <taxon>Bacteria</taxon>
        <taxon>Pseudomonadati</taxon>
        <taxon>Spirochaetota</taxon>
        <taxon>Spirochaetia</taxon>
        <taxon>Brachyspirales</taxon>
        <taxon>Brachyspiraceae</taxon>
        <taxon>Brachyspira</taxon>
    </lineage>
</organism>
<keyword evidence="3" id="KW-1185">Reference proteome</keyword>
<protein>
    <submittedName>
        <fullName evidence="2">Uncharacterized protein</fullName>
    </submittedName>
</protein>
<evidence type="ECO:0000256" key="1">
    <source>
        <dbReference type="SAM" id="Coils"/>
    </source>
</evidence>
<sequence length="59" mass="6934">MGLFKWQEDINDMFNNPQKRAMLEEGIKLLNEINNNQKEILKELKEINETLNANKKATS</sequence>
<accession>A0ABY2TNT2</accession>
<name>A0ABY2TNT2_9SPIR</name>
<comment type="caution">
    <text evidence="2">The sequence shown here is derived from an EMBL/GenBank/DDBJ whole genome shotgun (WGS) entry which is preliminary data.</text>
</comment>
<dbReference type="RefSeq" id="WP_137999099.1">
    <property type="nucleotide sequence ID" value="NZ_SJDU01000374.1"/>
</dbReference>
<evidence type="ECO:0000313" key="3">
    <source>
        <dbReference type="Proteomes" id="UP000310168"/>
    </source>
</evidence>
<gene>
    <name evidence="2" type="ORF">EZH24_10635</name>
</gene>
<evidence type="ECO:0000313" key="2">
    <source>
        <dbReference type="EMBL" id="TKZ30115.1"/>
    </source>
</evidence>
<proteinExistence type="predicted"/>
<feature type="coiled-coil region" evidence="1">
    <location>
        <begin position="27"/>
        <end position="54"/>
    </location>
</feature>